<comment type="function">
    <text evidence="10 12">Catalyzes the attachment of isoleucine to tRNA(Ile). As IleRS can inadvertently accommodate and process structurally similar amino acids such as valine, to avoid such errors it has two additional distinct tRNA(Ile)-dependent editing activities. One activity is designated as 'pretransfer' editing and involves the hydrolysis of activated Val-AMP. The other activity is designated 'posttransfer' editing and involves deacylation of mischarged Val-tRNA(Ile).</text>
</comment>
<keyword evidence="6" id="KW-0862">Zinc</keyword>
<dbReference type="GO" id="GO:0004822">
    <property type="term" value="F:isoleucine-tRNA ligase activity"/>
    <property type="evidence" value="ECO:0007669"/>
    <property type="project" value="UniProtKB-UniRule"/>
</dbReference>
<dbReference type="GO" id="GO:0005829">
    <property type="term" value="C:cytosol"/>
    <property type="evidence" value="ECO:0007669"/>
    <property type="project" value="TreeGrafter"/>
</dbReference>
<dbReference type="SUPFAM" id="SSF52374">
    <property type="entry name" value="Nucleotidylyl transferase"/>
    <property type="match status" value="1"/>
</dbReference>
<dbReference type="PROSITE" id="PS00178">
    <property type="entry name" value="AA_TRNA_LIGASE_I"/>
    <property type="match status" value="1"/>
</dbReference>
<evidence type="ECO:0000256" key="4">
    <source>
        <dbReference type="ARBA" id="ARBA00022723"/>
    </source>
</evidence>
<comment type="caution">
    <text evidence="15">The sequence shown here is derived from an EMBL/GenBank/DDBJ whole genome shotgun (WGS) entry which is preliminary data.</text>
</comment>
<dbReference type="Pfam" id="PF08264">
    <property type="entry name" value="Anticodon_1"/>
    <property type="match status" value="1"/>
</dbReference>
<dbReference type="InterPro" id="IPR002301">
    <property type="entry name" value="Ile-tRNA-ligase"/>
</dbReference>
<dbReference type="SUPFAM" id="SSF50677">
    <property type="entry name" value="ValRS/IleRS/LeuRS editing domain"/>
    <property type="match status" value="1"/>
</dbReference>
<dbReference type="InterPro" id="IPR009008">
    <property type="entry name" value="Val/Leu/Ile-tRNA-synth_edit"/>
</dbReference>
<comment type="domain">
    <text evidence="12">IleRS has two distinct active sites: one for aminoacylation and one for editing. The misactivated valine is translocated from the active site to the editing site, which sterically excludes the correctly activated isoleucine. The single editing site contains two valyl binding pockets, one specific for each substrate (Val-AMP or Val-tRNA(Ile)).</text>
</comment>
<dbReference type="EMBL" id="JQBM01000003">
    <property type="protein sequence ID" value="KRN46087.1"/>
    <property type="molecule type" value="Genomic_DNA"/>
</dbReference>
<evidence type="ECO:0000256" key="11">
    <source>
        <dbReference type="ARBA" id="ARBA00048359"/>
    </source>
</evidence>
<feature type="binding site" evidence="12">
    <location>
        <position position="630"/>
    </location>
    <ligand>
        <name>ATP</name>
        <dbReference type="ChEBI" id="CHEBI:30616"/>
    </ligand>
</feature>
<evidence type="ECO:0000256" key="9">
    <source>
        <dbReference type="ARBA" id="ARBA00023146"/>
    </source>
</evidence>
<evidence type="ECO:0000259" key="14">
    <source>
        <dbReference type="Pfam" id="PF08264"/>
    </source>
</evidence>
<dbReference type="InterPro" id="IPR023585">
    <property type="entry name" value="Ile-tRNA-ligase_type1"/>
</dbReference>
<keyword evidence="2 12" id="KW-0963">Cytoplasm</keyword>
<comment type="catalytic activity">
    <reaction evidence="11 12">
        <text>tRNA(Ile) + L-isoleucine + ATP = L-isoleucyl-tRNA(Ile) + AMP + diphosphate</text>
        <dbReference type="Rhea" id="RHEA:11060"/>
        <dbReference type="Rhea" id="RHEA-COMP:9666"/>
        <dbReference type="Rhea" id="RHEA-COMP:9695"/>
        <dbReference type="ChEBI" id="CHEBI:30616"/>
        <dbReference type="ChEBI" id="CHEBI:33019"/>
        <dbReference type="ChEBI" id="CHEBI:58045"/>
        <dbReference type="ChEBI" id="CHEBI:78442"/>
        <dbReference type="ChEBI" id="CHEBI:78528"/>
        <dbReference type="ChEBI" id="CHEBI:456215"/>
        <dbReference type="EC" id="6.1.1.5"/>
    </reaction>
</comment>
<keyword evidence="7 12" id="KW-0067">ATP-binding</keyword>
<gene>
    <name evidence="12" type="primary">ileS</name>
    <name evidence="15" type="ORF">IV50_GL001060</name>
</gene>
<dbReference type="FunFam" id="3.90.740.10:FF:000006">
    <property type="entry name" value="Isoleucine--tRNA ligase"/>
    <property type="match status" value="1"/>
</dbReference>
<feature type="domain" description="Aminoacyl-tRNA synthetase class Ia" evidence="13">
    <location>
        <begin position="59"/>
        <end position="666"/>
    </location>
</feature>
<dbReference type="FunFam" id="1.10.10.830:FF:000001">
    <property type="entry name" value="Isoleucine--tRNA ligase"/>
    <property type="match status" value="1"/>
</dbReference>
<dbReference type="GO" id="GO:0002161">
    <property type="term" value="F:aminoacyl-tRNA deacylase activity"/>
    <property type="evidence" value="ECO:0007669"/>
    <property type="project" value="InterPro"/>
</dbReference>
<dbReference type="InterPro" id="IPR002300">
    <property type="entry name" value="aa-tRNA-synth_Ia"/>
</dbReference>
<evidence type="ECO:0000256" key="5">
    <source>
        <dbReference type="ARBA" id="ARBA00022741"/>
    </source>
</evidence>
<sequence>MKTGGTTLLLTSRTEAIQSGMFFLFERSSSMKIKETLNLGKTKFPMRGNLPQKEAERENNWFENKVYEKRQQLNEGKPSFMLHDGPPYANGNIHIGHAMNKISKDIIVRYKSMSGYYAPFVPGWDTHGLPIEQQLTKAGKDRKAAGPVKWRKMAAEFADKQVKTQMADFKRLGISADWDHPYLTKQPQYEAEQLRVFGKMAKRGLIYRGKKPVFWSWSSESAMAMAEIEYHDVTSTSVSFAERVKDGKDILDNDTYFIVWTTTPWTIPASEAIAVNPSFKYDVVQPAGSERKFVVADALLGSAAQAYGWGDDYEVVKTVQGSDLDRMTAQHPYMDREILVINGDHVTADAGTGLVHTAPGFGEDDFAIGQKYNLPIIMNVDDRGYMTEEAGPDFEGVFYDDANAISLKKLEENDALIKAEDITHSYPFDWRTKKPVIFRAVPQWFASIEPIRQEILDSLDDVNFQPEWGHKRLANMIRDRGDWVISRQRVWGVPLPIFYAEDGTAILEQSIIDHVADLVAQNGSDVWFEREAKELLPEGYTNEHSPNGEFTKETDIMDVWFDSGSSHTAVMAQRPELSFPEDLVLEGSDQYRGWFNSSLITSVAIHDKAPYRRVISQGFALDGNGDKMSKSIGNTVSPNDITKKMGAEIIRLWVTSVDTSGDVRVSEDILSKTSEVYRKIRNTMRYLLSNTSDYNPMENAVPYRDLTPVDQYFFAHFNELVRDMRRAYDEYDFQQVYKLLINFINVDLSAFYLDFAKDILYVEAPNGHARRSLQTVLYRILVDLDKLILPILPHTAEEIFDYLPYEAGDYAFLTEMPAVEDLGNVTPLITRWTDFMSLRDAVNKALEVARDEKLIGKPSEAAVTLYLTDDQQMLVDSLGQDIRVILMVSQLTLANVADAGDAPEYDGYHIKVEHAAGEVSPRDRMYHLDLGTDPTFPMLSAHEAEIVRANYPEAVVEGLED</sequence>
<evidence type="ECO:0000256" key="10">
    <source>
        <dbReference type="ARBA" id="ARBA00025217"/>
    </source>
</evidence>
<dbReference type="Gene3D" id="1.10.730.20">
    <property type="match status" value="1"/>
</dbReference>
<feature type="short sequence motif" description="'HIGH' region" evidence="12">
    <location>
        <begin position="87"/>
        <end position="97"/>
    </location>
</feature>
<feature type="domain" description="Methionyl/Valyl/Leucyl/Isoleucyl-tRNA synthetase anticodon-binding" evidence="14">
    <location>
        <begin position="710"/>
        <end position="863"/>
    </location>
</feature>
<comment type="subcellular location">
    <subcellularLocation>
        <location evidence="12">Cytoplasm</location>
    </subcellularLocation>
</comment>
<reference evidence="15 16" key="1">
    <citation type="journal article" date="2015" name="Genome Announc.">
        <title>Expanding the biotechnology potential of lactobacilli through comparative genomics of 213 strains and associated genera.</title>
        <authorList>
            <person name="Sun Z."/>
            <person name="Harris H.M."/>
            <person name="McCann A."/>
            <person name="Guo C."/>
            <person name="Argimon S."/>
            <person name="Zhang W."/>
            <person name="Yang X."/>
            <person name="Jeffery I.B."/>
            <person name="Cooney J.C."/>
            <person name="Kagawa T.F."/>
            <person name="Liu W."/>
            <person name="Song Y."/>
            <person name="Salvetti E."/>
            <person name="Wrobel A."/>
            <person name="Rasinkangas P."/>
            <person name="Parkhill J."/>
            <person name="Rea M.C."/>
            <person name="O'Sullivan O."/>
            <person name="Ritari J."/>
            <person name="Douillard F.P."/>
            <person name="Paul Ross R."/>
            <person name="Yang R."/>
            <person name="Briner A.E."/>
            <person name="Felis G.E."/>
            <person name="de Vos W.M."/>
            <person name="Barrangou R."/>
            <person name="Klaenhammer T.R."/>
            <person name="Caufield P.W."/>
            <person name="Cui Y."/>
            <person name="Zhang H."/>
            <person name="O'Toole P.W."/>
        </authorList>
    </citation>
    <scope>NUCLEOTIDE SEQUENCE [LARGE SCALE GENOMIC DNA]</scope>
    <source>
        <strain evidence="15 16">DSM 20410</strain>
    </source>
</reference>
<keyword evidence="16" id="KW-1185">Reference proteome</keyword>
<dbReference type="HAMAP" id="MF_02002">
    <property type="entry name" value="Ile_tRNA_synth_type1"/>
    <property type="match status" value="1"/>
</dbReference>
<keyword evidence="9 12" id="KW-0030">Aminoacyl-tRNA synthetase</keyword>
<dbReference type="PATRIC" id="fig|1629.5.peg.1067"/>
<dbReference type="CDD" id="cd00818">
    <property type="entry name" value="IleRS_core"/>
    <property type="match status" value="1"/>
</dbReference>
<evidence type="ECO:0000256" key="2">
    <source>
        <dbReference type="ARBA" id="ARBA00022490"/>
    </source>
</evidence>
<dbReference type="InterPro" id="IPR013155">
    <property type="entry name" value="M/V/L/I-tRNA-synth_anticd-bd"/>
</dbReference>
<evidence type="ECO:0000256" key="1">
    <source>
        <dbReference type="ARBA" id="ARBA00006887"/>
    </source>
</evidence>
<keyword evidence="4" id="KW-0479">Metal-binding</keyword>
<dbReference type="Proteomes" id="UP000051992">
    <property type="component" value="Unassembled WGS sequence"/>
</dbReference>
<dbReference type="EC" id="6.1.1.5" evidence="12"/>
<feature type="short sequence motif" description="'KMSKS' region" evidence="12">
    <location>
        <begin position="627"/>
        <end position="631"/>
    </location>
</feature>
<evidence type="ECO:0000256" key="3">
    <source>
        <dbReference type="ARBA" id="ARBA00022598"/>
    </source>
</evidence>
<dbReference type="GO" id="GO:0046872">
    <property type="term" value="F:metal ion binding"/>
    <property type="evidence" value="ECO:0007669"/>
    <property type="project" value="UniProtKB-KW"/>
</dbReference>
<feature type="binding site" evidence="12">
    <location>
        <position position="586"/>
    </location>
    <ligand>
        <name>L-isoleucyl-5'-AMP</name>
        <dbReference type="ChEBI" id="CHEBI:178002"/>
    </ligand>
</feature>
<evidence type="ECO:0000256" key="8">
    <source>
        <dbReference type="ARBA" id="ARBA00022917"/>
    </source>
</evidence>
<dbReference type="CDD" id="cd07960">
    <property type="entry name" value="Anticodon_Ia_Ile_BEm"/>
    <property type="match status" value="1"/>
</dbReference>
<comment type="caution">
    <text evidence="12">Lacks conserved residue(s) required for the propagation of feature annotation.</text>
</comment>
<dbReference type="Gene3D" id="1.10.10.830">
    <property type="entry name" value="Ile-tRNA synthetase CP2 domain-like"/>
    <property type="match status" value="1"/>
</dbReference>
<keyword evidence="3 12" id="KW-0436">Ligase</keyword>
<comment type="similarity">
    <text evidence="1 12">Belongs to the class-I aminoacyl-tRNA synthetase family. IleS type 1 subfamily.</text>
</comment>
<dbReference type="GO" id="GO:0000049">
    <property type="term" value="F:tRNA binding"/>
    <property type="evidence" value="ECO:0007669"/>
    <property type="project" value="InterPro"/>
</dbReference>
<dbReference type="PANTHER" id="PTHR42765:SF1">
    <property type="entry name" value="ISOLEUCINE--TRNA LIGASE, MITOCHONDRIAL"/>
    <property type="match status" value="1"/>
</dbReference>
<dbReference type="PANTHER" id="PTHR42765">
    <property type="entry name" value="SOLEUCYL-TRNA SYNTHETASE"/>
    <property type="match status" value="1"/>
</dbReference>
<evidence type="ECO:0000313" key="15">
    <source>
        <dbReference type="EMBL" id="KRN46087.1"/>
    </source>
</evidence>
<accession>A0A0R2H7Q3</accession>
<comment type="subunit">
    <text evidence="12">Monomer.</text>
</comment>
<keyword evidence="5 12" id="KW-0547">Nucleotide-binding</keyword>
<dbReference type="Gene3D" id="3.90.740.10">
    <property type="entry name" value="Valyl/Leucyl/Isoleucyl-tRNA synthetase, editing domain"/>
    <property type="match status" value="1"/>
</dbReference>
<dbReference type="Pfam" id="PF00133">
    <property type="entry name" value="tRNA-synt_1"/>
    <property type="match status" value="1"/>
</dbReference>
<organism evidence="15 16">
    <name type="scientific">Weissella viridescens</name>
    <name type="common">Lactobacillus viridescens</name>
    <dbReference type="NCBI Taxonomy" id="1629"/>
    <lineage>
        <taxon>Bacteria</taxon>
        <taxon>Bacillati</taxon>
        <taxon>Bacillota</taxon>
        <taxon>Bacilli</taxon>
        <taxon>Lactobacillales</taxon>
        <taxon>Lactobacillaceae</taxon>
        <taxon>Weissella</taxon>
    </lineage>
</organism>
<dbReference type="AlphaFoldDB" id="A0A0R2H7Q3"/>
<dbReference type="GO" id="GO:0006428">
    <property type="term" value="P:isoleucyl-tRNA aminoacylation"/>
    <property type="evidence" value="ECO:0007669"/>
    <property type="project" value="UniProtKB-UniRule"/>
</dbReference>
<dbReference type="InterPro" id="IPR009080">
    <property type="entry name" value="tRNAsynth_Ia_anticodon-bd"/>
</dbReference>
<protein>
    <recommendedName>
        <fullName evidence="12">Isoleucine--tRNA ligase</fullName>
        <ecNumber evidence="12">6.1.1.5</ecNumber>
    </recommendedName>
    <alternativeName>
        <fullName evidence="12">Isoleucyl-tRNA synthetase</fullName>
        <shortName evidence="12">IleRS</shortName>
    </alternativeName>
</protein>
<dbReference type="SUPFAM" id="SSF47323">
    <property type="entry name" value="Anticodon-binding domain of a subclass of class I aminoacyl-tRNA synthetases"/>
    <property type="match status" value="1"/>
</dbReference>
<dbReference type="GO" id="GO:0005524">
    <property type="term" value="F:ATP binding"/>
    <property type="evidence" value="ECO:0007669"/>
    <property type="project" value="UniProtKB-UniRule"/>
</dbReference>
<evidence type="ECO:0000256" key="7">
    <source>
        <dbReference type="ARBA" id="ARBA00022840"/>
    </source>
</evidence>
<dbReference type="InterPro" id="IPR050081">
    <property type="entry name" value="Ile-tRNA_ligase"/>
</dbReference>
<evidence type="ECO:0000313" key="16">
    <source>
        <dbReference type="Proteomes" id="UP000051992"/>
    </source>
</evidence>
<keyword evidence="8 12" id="KW-0648">Protein biosynthesis</keyword>
<dbReference type="InterPro" id="IPR001412">
    <property type="entry name" value="aa-tRNA-synth_I_CS"/>
</dbReference>
<dbReference type="InterPro" id="IPR014729">
    <property type="entry name" value="Rossmann-like_a/b/a_fold"/>
</dbReference>
<dbReference type="FunFam" id="3.40.50.620:FF:000152">
    <property type="entry name" value="Isoleucine--tRNA ligase"/>
    <property type="match status" value="1"/>
</dbReference>
<dbReference type="PRINTS" id="PR00984">
    <property type="entry name" value="TRNASYNTHILE"/>
</dbReference>
<proteinExistence type="inferred from homology"/>
<evidence type="ECO:0000256" key="6">
    <source>
        <dbReference type="ARBA" id="ARBA00022833"/>
    </source>
</evidence>
<evidence type="ECO:0000256" key="12">
    <source>
        <dbReference type="HAMAP-Rule" id="MF_02002"/>
    </source>
</evidence>
<evidence type="ECO:0000259" key="13">
    <source>
        <dbReference type="Pfam" id="PF00133"/>
    </source>
</evidence>
<name>A0A0R2H7Q3_WEIVI</name>
<dbReference type="InterPro" id="IPR033708">
    <property type="entry name" value="Anticodon_Ile_BEm"/>
</dbReference>
<dbReference type="Gene3D" id="3.40.50.620">
    <property type="entry name" value="HUPs"/>
    <property type="match status" value="2"/>
</dbReference>
<dbReference type="NCBIfam" id="TIGR00392">
    <property type="entry name" value="ileS"/>
    <property type="match status" value="1"/>
</dbReference>